<reference evidence="8 9" key="1">
    <citation type="submission" date="2023-08" db="EMBL/GenBank/DDBJ databases">
        <title>Annotated Genome Sequence of Vanrija albida AlHP1.</title>
        <authorList>
            <person name="Herzog R."/>
        </authorList>
    </citation>
    <scope>NUCLEOTIDE SEQUENCE [LARGE SCALE GENOMIC DNA]</scope>
    <source>
        <strain evidence="8 9">AlHP1</strain>
    </source>
</reference>
<dbReference type="CDD" id="cd00174">
    <property type="entry name" value="SH3"/>
    <property type="match status" value="1"/>
</dbReference>
<dbReference type="RefSeq" id="XP_069210564.1">
    <property type="nucleotide sequence ID" value="XM_069353146.1"/>
</dbReference>
<feature type="region of interest" description="Disordered" evidence="6">
    <location>
        <begin position="70"/>
        <end position="119"/>
    </location>
</feature>
<feature type="region of interest" description="Disordered" evidence="6">
    <location>
        <begin position="151"/>
        <end position="288"/>
    </location>
</feature>
<feature type="compositionally biased region" description="Pro residues" evidence="6">
    <location>
        <begin position="171"/>
        <end position="186"/>
    </location>
</feature>
<feature type="compositionally biased region" description="Polar residues" evidence="6">
    <location>
        <begin position="223"/>
        <end position="244"/>
    </location>
</feature>
<dbReference type="PRINTS" id="PR00499">
    <property type="entry name" value="P67PHOX"/>
</dbReference>
<evidence type="ECO:0000256" key="4">
    <source>
        <dbReference type="ARBA" id="ARBA00023136"/>
    </source>
</evidence>
<feature type="compositionally biased region" description="Low complexity" evidence="6">
    <location>
        <begin position="92"/>
        <end position="101"/>
    </location>
</feature>
<keyword evidence="9" id="KW-1185">Reference proteome</keyword>
<evidence type="ECO:0000313" key="9">
    <source>
        <dbReference type="Proteomes" id="UP001565368"/>
    </source>
</evidence>
<evidence type="ECO:0000256" key="5">
    <source>
        <dbReference type="PROSITE-ProRule" id="PRU00192"/>
    </source>
</evidence>
<feature type="compositionally biased region" description="Low complexity" evidence="6">
    <location>
        <begin position="156"/>
        <end position="170"/>
    </location>
</feature>
<proteinExistence type="predicted"/>
<comment type="subcellular location">
    <subcellularLocation>
        <location evidence="1">Membrane</location>
        <topology evidence="1">Peripheral membrane protein</topology>
    </subcellularLocation>
</comment>
<keyword evidence="3" id="KW-0175">Coiled coil</keyword>
<protein>
    <recommendedName>
        <fullName evidence="7">SH3 domain-containing protein</fullName>
    </recommendedName>
</protein>
<feature type="compositionally biased region" description="Polar residues" evidence="6">
    <location>
        <begin position="195"/>
        <end position="210"/>
    </location>
</feature>
<evidence type="ECO:0000256" key="3">
    <source>
        <dbReference type="ARBA" id="ARBA00023054"/>
    </source>
</evidence>
<sequence>MPPTIVIVKPIVHKQAFFALLDEYFESRPHLTGGGGSGGANVSAGGANIHIPPAAAKAAAASVASAAASQLSGGRGVPPPAPSRAGPPPVYAADRPGSSAPPARPGAPTPVESGGGMTGKISAFGGKSLNKFASNSHVSGAMGKVGAGNLADKWSRPAPSASSSSSGAASLPPPRNSAPPQPPPSRRTPGPAEGLQSQKSFGHVDTSSGMQAAKTMWRDPKSSAAQPPTANVQQAPALPRTTSDLPPPSRRDGAGARQEDQHALADAGQGPQAQALYDYEGGDDTDLPVSENQVVTIIAKTSDDWWTCEADGKQGLVPANYLKEL</sequence>
<accession>A0ABR3Q799</accession>
<dbReference type="Gene3D" id="2.30.30.40">
    <property type="entry name" value="SH3 Domains"/>
    <property type="match status" value="1"/>
</dbReference>
<dbReference type="InterPro" id="IPR001452">
    <property type="entry name" value="SH3_domain"/>
</dbReference>
<dbReference type="PANTHER" id="PTHR14167:SF81">
    <property type="entry name" value="ENDOPHILIN-A"/>
    <property type="match status" value="1"/>
</dbReference>
<evidence type="ECO:0000256" key="1">
    <source>
        <dbReference type="ARBA" id="ARBA00004170"/>
    </source>
</evidence>
<dbReference type="PRINTS" id="PR00452">
    <property type="entry name" value="SH3DOMAIN"/>
</dbReference>
<dbReference type="Pfam" id="PF00018">
    <property type="entry name" value="SH3_1"/>
    <property type="match status" value="1"/>
</dbReference>
<name>A0ABR3Q799_9TREE</name>
<dbReference type="GeneID" id="95985680"/>
<dbReference type="Proteomes" id="UP001565368">
    <property type="component" value="Unassembled WGS sequence"/>
</dbReference>
<dbReference type="PANTHER" id="PTHR14167">
    <property type="entry name" value="SH3 DOMAIN-CONTAINING"/>
    <property type="match status" value="1"/>
</dbReference>
<dbReference type="EMBL" id="JBBXJM010000003">
    <property type="protein sequence ID" value="KAL1410620.1"/>
    <property type="molecule type" value="Genomic_DNA"/>
</dbReference>
<feature type="compositionally biased region" description="Basic and acidic residues" evidence="6">
    <location>
        <begin position="249"/>
        <end position="263"/>
    </location>
</feature>
<feature type="domain" description="SH3" evidence="7">
    <location>
        <begin position="268"/>
        <end position="325"/>
    </location>
</feature>
<evidence type="ECO:0000313" key="8">
    <source>
        <dbReference type="EMBL" id="KAL1410620.1"/>
    </source>
</evidence>
<comment type="caution">
    <text evidence="8">The sequence shown here is derived from an EMBL/GenBank/DDBJ whole genome shotgun (WGS) entry which is preliminary data.</text>
</comment>
<dbReference type="InterPro" id="IPR050384">
    <property type="entry name" value="Endophilin_SH3RF"/>
</dbReference>
<evidence type="ECO:0000256" key="6">
    <source>
        <dbReference type="SAM" id="MobiDB-lite"/>
    </source>
</evidence>
<dbReference type="SMART" id="SM00326">
    <property type="entry name" value="SH3"/>
    <property type="match status" value="1"/>
</dbReference>
<dbReference type="InterPro" id="IPR036028">
    <property type="entry name" value="SH3-like_dom_sf"/>
</dbReference>
<organism evidence="8 9">
    <name type="scientific">Vanrija albida</name>
    <dbReference type="NCBI Taxonomy" id="181172"/>
    <lineage>
        <taxon>Eukaryota</taxon>
        <taxon>Fungi</taxon>
        <taxon>Dikarya</taxon>
        <taxon>Basidiomycota</taxon>
        <taxon>Agaricomycotina</taxon>
        <taxon>Tremellomycetes</taxon>
        <taxon>Trichosporonales</taxon>
        <taxon>Trichosporonaceae</taxon>
        <taxon>Vanrija</taxon>
    </lineage>
</organism>
<gene>
    <name evidence="8" type="ORF">Q8F55_004637</name>
</gene>
<evidence type="ECO:0000256" key="2">
    <source>
        <dbReference type="ARBA" id="ARBA00022443"/>
    </source>
</evidence>
<dbReference type="PROSITE" id="PS50002">
    <property type="entry name" value="SH3"/>
    <property type="match status" value="1"/>
</dbReference>
<keyword evidence="2 5" id="KW-0728">SH3 domain</keyword>
<evidence type="ECO:0000259" key="7">
    <source>
        <dbReference type="PROSITE" id="PS50002"/>
    </source>
</evidence>
<keyword evidence="4" id="KW-0472">Membrane</keyword>
<dbReference type="SUPFAM" id="SSF50044">
    <property type="entry name" value="SH3-domain"/>
    <property type="match status" value="1"/>
</dbReference>
<feature type="compositionally biased region" description="Pro residues" evidence="6">
    <location>
        <begin position="77"/>
        <end position="90"/>
    </location>
</feature>